<evidence type="ECO:0000256" key="3">
    <source>
        <dbReference type="ARBA" id="ARBA00022670"/>
    </source>
</evidence>
<feature type="transmembrane region" description="Helical" evidence="8">
    <location>
        <begin position="67"/>
        <end position="85"/>
    </location>
</feature>
<dbReference type="Gene3D" id="1.20.1540.10">
    <property type="entry name" value="Rhomboid-like"/>
    <property type="match status" value="1"/>
</dbReference>
<evidence type="ECO:0000256" key="2">
    <source>
        <dbReference type="ARBA" id="ARBA00009045"/>
    </source>
</evidence>
<feature type="domain" description="Peptidase S54 rhomboid" evidence="9">
    <location>
        <begin position="55"/>
        <end position="183"/>
    </location>
</feature>
<dbReference type="OrthoDB" id="465874at2"/>
<evidence type="ECO:0000256" key="7">
    <source>
        <dbReference type="ARBA" id="ARBA00023136"/>
    </source>
</evidence>
<feature type="transmembrane region" description="Helical" evidence="8">
    <location>
        <begin position="139"/>
        <end position="158"/>
    </location>
</feature>
<keyword evidence="5" id="KW-0378">Hydrolase</keyword>
<evidence type="ECO:0000256" key="4">
    <source>
        <dbReference type="ARBA" id="ARBA00022692"/>
    </source>
</evidence>
<dbReference type="InterPro" id="IPR035952">
    <property type="entry name" value="Rhomboid-like_sf"/>
</dbReference>
<keyword evidence="3 10" id="KW-0645">Protease</keyword>
<evidence type="ECO:0000259" key="9">
    <source>
        <dbReference type="Pfam" id="PF01694"/>
    </source>
</evidence>
<dbReference type="PANTHER" id="PTHR43066">
    <property type="entry name" value="RHOMBOID-RELATED PROTEIN"/>
    <property type="match status" value="1"/>
</dbReference>
<feature type="transmembrane region" description="Helical" evidence="8">
    <location>
        <begin position="12"/>
        <end position="30"/>
    </location>
</feature>
<accession>A0A371JS88</accession>
<dbReference type="SUPFAM" id="SSF144091">
    <property type="entry name" value="Rhomboid-like"/>
    <property type="match status" value="1"/>
</dbReference>
<dbReference type="PANTHER" id="PTHR43066:SF1">
    <property type="entry name" value="RHOMBOID PROTEIN 2"/>
    <property type="match status" value="1"/>
</dbReference>
<organism evidence="10 11">
    <name type="scientific">Flagellimonas nanhaiensis</name>
    <dbReference type="NCBI Taxonomy" id="2292706"/>
    <lineage>
        <taxon>Bacteria</taxon>
        <taxon>Pseudomonadati</taxon>
        <taxon>Bacteroidota</taxon>
        <taxon>Flavobacteriia</taxon>
        <taxon>Flavobacteriales</taxon>
        <taxon>Flavobacteriaceae</taxon>
        <taxon>Flagellimonas</taxon>
    </lineage>
</organism>
<comment type="caution">
    <text evidence="10">The sequence shown here is derived from an EMBL/GenBank/DDBJ whole genome shotgun (WGS) entry which is preliminary data.</text>
</comment>
<proteinExistence type="inferred from homology"/>
<sequence>MHTKEHYKFSNKVLLAPLIGVLAIWTVFWVEVRFGINFNDFGIYPRRLSGLKGVLFGPFIHGSLEHLYNNTLPLAILTGFLYYFYNKAAGRTLILGILISGIMTWLIGRQSYHIGASGVIYVLASFIFFKGIFSKHFRLVALSLVVVFIYGSMIWYIFPIKDGISWEGHLSGFLSGLLLALTIKVEVPQERKYDWEKEDFTEEDDPFLKHFDEEGNFIEGNLEEQPEDRTVRIKYHYKSDKKD</sequence>
<dbReference type="GO" id="GO:0004252">
    <property type="term" value="F:serine-type endopeptidase activity"/>
    <property type="evidence" value="ECO:0007669"/>
    <property type="project" value="InterPro"/>
</dbReference>
<evidence type="ECO:0000313" key="10">
    <source>
        <dbReference type="EMBL" id="RDY60677.1"/>
    </source>
</evidence>
<evidence type="ECO:0000256" key="8">
    <source>
        <dbReference type="SAM" id="Phobius"/>
    </source>
</evidence>
<evidence type="ECO:0000256" key="5">
    <source>
        <dbReference type="ARBA" id="ARBA00022801"/>
    </source>
</evidence>
<evidence type="ECO:0000256" key="1">
    <source>
        <dbReference type="ARBA" id="ARBA00004141"/>
    </source>
</evidence>
<gene>
    <name evidence="10" type="ORF">DX873_00410</name>
</gene>
<comment type="subcellular location">
    <subcellularLocation>
        <location evidence="1">Membrane</location>
        <topology evidence="1">Multi-pass membrane protein</topology>
    </subcellularLocation>
</comment>
<feature type="transmembrane region" description="Helical" evidence="8">
    <location>
        <begin position="92"/>
        <end position="108"/>
    </location>
</feature>
<dbReference type="AlphaFoldDB" id="A0A371JS88"/>
<evidence type="ECO:0000256" key="6">
    <source>
        <dbReference type="ARBA" id="ARBA00022989"/>
    </source>
</evidence>
<comment type="similarity">
    <text evidence="2">Belongs to the peptidase S54 family.</text>
</comment>
<dbReference type="GO" id="GO:0016020">
    <property type="term" value="C:membrane"/>
    <property type="evidence" value="ECO:0007669"/>
    <property type="project" value="UniProtKB-SubCell"/>
</dbReference>
<dbReference type="InterPro" id="IPR022764">
    <property type="entry name" value="Peptidase_S54_rhomboid_dom"/>
</dbReference>
<keyword evidence="4 8" id="KW-0812">Transmembrane</keyword>
<evidence type="ECO:0000313" key="11">
    <source>
        <dbReference type="Proteomes" id="UP000261828"/>
    </source>
</evidence>
<name>A0A371JS88_9FLAO</name>
<keyword evidence="11" id="KW-1185">Reference proteome</keyword>
<dbReference type="Proteomes" id="UP000261828">
    <property type="component" value="Unassembled WGS sequence"/>
</dbReference>
<dbReference type="EMBL" id="QTJX01000001">
    <property type="protein sequence ID" value="RDY60677.1"/>
    <property type="molecule type" value="Genomic_DNA"/>
</dbReference>
<protein>
    <submittedName>
        <fullName evidence="10">Rhomboid family intramembrane serine protease</fullName>
    </submittedName>
</protein>
<reference evidence="10 11" key="1">
    <citation type="submission" date="2018-08" db="EMBL/GenBank/DDBJ databases">
        <title>Muricauda nanhaiensis sp. nov., isolated from seawater of the South China Sea.</title>
        <authorList>
            <person name="Dang Y."/>
        </authorList>
    </citation>
    <scope>NUCLEOTIDE SEQUENCE [LARGE SCALE GENOMIC DNA]</scope>
    <source>
        <strain evidence="10 11">SM1704</strain>
    </source>
</reference>
<keyword evidence="6 8" id="KW-1133">Transmembrane helix</keyword>
<keyword evidence="7 8" id="KW-0472">Membrane</keyword>
<dbReference type="Pfam" id="PF01694">
    <property type="entry name" value="Rhomboid"/>
    <property type="match status" value="1"/>
</dbReference>
<feature type="transmembrane region" description="Helical" evidence="8">
    <location>
        <begin position="114"/>
        <end position="132"/>
    </location>
</feature>
<feature type="transmembrane region" description="Helical" evidence="8">
    <location>
        <begin position="170"/>
        <end position="187"/>
    </location>
</feature>
<dbReference type="GO" id="GO:0006508">
    <property type="term" value="P:proteolysis"/>
    <property type="evidence" value="ECO:0007669"/>
    <property type="project" value="UniProtKB-KW"/>
</dbReference>
<dbReference type="RefSeq" id="WP_116182566.1">
    <property type="nucleotide sequence ID" value="NZ_QTJX01000001.1"/>
</dbReference>